<organism evidence="6 7">
    <name type="scientific">Pelagibacter ubique</name>
    <dbReference type="NCBI Taxonomy" id="198252"/>
    <lineage>
        <taxon>Bacteria</taxon>
        <taxon>Pseudomonadati</taxon>
        <taxon>Pseudomonadota</taxon>
        <taxon>Alphaproteobacteria</taxon>
        <taxon>Candidatus Pelagibacterales</taxon>
        <taxon>Candidatus Pelagibacteraceae</taxon>
        <taxon>Candidatus Pelagibacter</taxon>
    </lineage>
</organism>
<gene>
    <name evidence="4" type="primary">pdxJ</name>
    <name evidence="6" type="ORF">VP91_00011130</name>
</gene>
<sequence length="239" mass="27187">MKRLGVNIDHVATVRNARGSFHPDPVSIANYVMKCGAHSITIHLREDRRHIKDADVVKICKLKKVISNLEISLNAAIIKIALKNKPNFICIVPEKRKEVTTEGGLNLSKNFNLIKKTIQEFNKKKIRTSLFINPNLKDIKISKELNVDCVELHTGKFSNLVKTKKNYSYEYKKIKKCCELAKKIDLEVHAGHGLDYKSTAILSKLSEIEEFNIGHFIIGESIIHGLKSTIKRFKKISNK</sequence>
<comment type="subunit">
    <text evidence="4">Homooctamer; tetramer of dimers.</text>
</comment>
<evidence type="ECO:0000256" key="2">
    <source>
        <dbReference type="ARBA" id="ARBA00022679"/>
    </source>
</evidence>
<proteinExistence type="inferred from homology"/>
<dbReference type="Proteomes" id="UP001166004">
    <property type="component" value="Unassembled WGS sequence"/>
</dbReference>
<feature type="binding site" evidence="4">
    <location>
        <position position="7"/>
    </location>
    <ligand>
        <name>3-amino-2-oxopropyl phosphate</name>
        <dbReference type="ChEBI" id="CHEBI:57279"/>
    </ligand>
</feature>
<dbReference type="HAMAP" id="MF_00279">
    <property type="entry name" value="PdxJ"/>
    <property type="match status" value="1"/>
</dbReference>
<feature type="active site" description="Proton acceptor" evidence="4">
    <location>
        <position position="70"/>
    </location>
</feature>
<comment type="function">
    <text evidence="4">Catalyzes the complicated ring closure reaction between the two acyclic compounds 1-deoxy-D-xylulose-5-phosphate (DXP) and 3-amino-2-oxopropyl phosphate (1-amino-acetone-3-phosphate or AAP) to form pyridoxine 5'-phosphate (PNP) and inorganic phosphate.</text>
</comment>
<evidence type="ECO:0000256" key="3">
    <source>
        <dbReference type="ARBA" id="ARBA00023096"/>
    </source>
</evidence>
<feature type="active site" description="Proton acceptor" evidence="4">
    <location>
        <position position="43"/>
    </location>
</feature>
<comment type="catalytic activity">
    <reaction evidence="4">
        <text>3-amino-2-oxopropyl phosphate + 1-deoxy-D-xylulose 5-phosphate = pyridoxine 5'-phosphate + phosphate + 2 H2O + H(+)</text>
        <dbReference type="Rhea" id="RHEA:15265"/>
        <dbReference type="ChEBI" id="CHEBI:15377"/>
        <dbReference type="ChEBI" id="CHEBI:15378"/>
        <dbReference type="ChEBI" id="CHEBI:43474"/>
        <dbReference type="ChEBI" id="CHEBI:57279"/>
        <dbReference type="ChEBI" id="CHEBI:57792"/>
        <dbReference type="ChEBI" id="CHEBI:58589"/>
        <dbReference type="EC" id="2.6.99.2"/>
    </reaction>
</comment>
<feature type="binding site" evidence="4">
    <location>
        <position position="100"/>
    </location>
    <ligand>
        <name>1-deoxy-D-xylulose 5-phosphate</name>
        <dbReference type="ChEBI" id="CHEBI:57792"/>
    </ligand>
</feature>
<accession>A0ABX1T1H2</accession>
<dbReference type="Gene3D" id="3.20.20.70">
    <property type="entry name" value="Aldolase class I"/>
    <property type="match status" value="1"/>
</dbReference>
<evidence type="ECO:0000256" key="5">
    <source>
        <dbReference type="NCBIfam" id="TIGR00559"/>
    </source>
</evidence>
<dbReference type="RefSeq" id="WP_169036457.1">
    <property type="nucleotide sequence ID" value="NZ_LANA01000002.1"/>
</dbReference>
<dbReference type="SUPFAM" id="SSF63892">
    <property type="entry name" value="Pyridoxine 5'-phosphate synthase"/>
    <property type="match status" value="1"/>
</dbReference>
<comment type="subcellular location">
    <subcellularLocation>
        <location evidence="4">Cytoplasm</location>
    </subcellularLocation>
</comment>
<dbReference type="NCBIfam" id="TIGR00559">
    <property type="entry name" value="pdxJ"/>
    <property type="match status" value="1"/>
</dbReference>
<dbReference type="PANTHER" id="PTHR30456:SF0">
    <property type="entry name" value="PYRIDOXINE 5'-PHOSPHATE SYNTHASE"/>
    <property type="match status" value="1"/>
</dbReference>
<evidence type="ECO:0000313" key="7">
    <source>
        <dbReference type="Proteomes" id="UP001166004"/>
    </source>
</evidence>
<evidence type="ECO:0000313" key="6">
    <source>
        <dbReference type="EMBL" id="NMN67958.1"/>
    </source>
</evidence>
<feature type="binding site" evidence="4">
    <location>
        <position position="50"/>
    </location>
    <ligand>
        <name>1-deoxy-D-xylulose 5-phosphate</name>
        <dbReference type="ChEBI" id="CHEBI:57792"/>
    </ligand>
</feature>
<evidence type="ECO:0000256" key="1">
    <source>
        <dbReference type="ARBA" id="ARBA00022490"/>
    </source>
</evidence>
<feature type="site" description="Transition state stabilizer" evidence="4">
    <location>
        <position position="151"/>
    </location>
</feature>
<dbReference type="Pfam" id="PF03740">
    <property type="entry name" value="PdxJ"/>
    <property type="match status" value="1"/>
</dbReference>
<feature type="binding site" evidence="4">
    <location>
        <position position="193"/>
    </location>
    <ligand>
        <name>3-amino-2-oxopropyl phosphate</name>
        <dbReference type="ChEBI" id="CHEBI:57279"/>
    </ligand>
</feature>
<dbReference type="CDD" id="cd00003">
    <property type="entry name" value="PNPsynthase"/>
    <property type="match status" value="1"/>
</dbReference>
<comment type="pathway">
    <text evidence="4">Cofactor biosynthesis; pyridoxine 5'-phosphate biosynthesis; pyridoxine 5'-phosphate from D-erythrose 4-phosphate: step 5/5.</text>
</comment>
<dbReference type="PANTHER" id="PTHR30456">
    <property type="entry name" value="PYRIDOXINE 5'-PHOSPHATE SYNTHASE"/>
    <property type="match status" value="1"/>
</dbReference>
<feature type="binding site" evidence="4">
    <location>
        <position position="18"/>
    </location>
    <ligand>
        <name>3-amino-2-oxopropyl phosphate</name>
        <dbReference type="ChEBI" id="CHEBI:57279"/>
    </ligand>
</feature>
<name>A0ABX1T1H2_PELUQ</name>
<comment type="caution">
    <text evidence="6">The sequence shown here is derived from an EMBL/GenBank/DDBJ whole genome shotgun (WGS) entry which is preliminary data.</text>
</comment>
<dbReference type="NCBIfam" id="NF003625">
    <property type="entry name" value="PRK05265.1-3"/>
    <property type="match status" value="1"/>
</dbReference>
<dbReference type="NCBIfam" id="NF003627">
    <property type="entry name" value="PRK05265.1-5"/>
    <property type="match status" value="1"/>
</dbReference>
<dbReference type="InterPro" id="IPR004569">
    <property type="entry name" value="PyrdxlP_synth_PdxJ"/>
</dbReference>
<dbReference type="InterPro" id="IPR036130">
    <property type="entry name" value="Pyridoxine-5'_phos_synth"/>
</dbReference>
<feature type="binding site" evidence="4">
    <location>
        <position position="45"/>
    </location>
    <ligand>
        <name>1-deoxy-D-xylulose 5-phosphate</name>
        <dbReference type="ChEBI" id="CHEBI:57792"/>
    </ligand>
</feature>
<keyword evidence="7" id="KW-1185">Reference proteome</keyword>
<reference evidence="6 7" key="1">
    <citation type="submission" date="2019-07" db="EMBL/GenBank/DDBJ databases">
        <title>SAR11 Genome Evolution.</title>
        <authorList>
            <person name="Giovannoni S."/>
        </authorList>
    </citation>
    <scope>NUCLEOTIDE SEQUENCE [LARGE SCALE GENOMIC DNA]</scope>
    <source>
        <strain evidence="6 7">HTCC9565</strain>
    </source>
</reference>
<keyword evidence="1 4" id="KW-0963">Cytoplasm</keyword>
<evidence type="ECO:0000256" key="4">
    <source>
        <dbReference type="HAMAP-Rule" id="MF_00279"/>
    </source>
</evidence>
<feature type="active site" description="Proton donor" evidence="4">
    <location>
        <position position="192"/>
    </location>
</feature>
<dbReference type="EMBL" id="LANA01000002">
    <property type="protein sequence ID" value="NMN67958.1"/>
    <property type="molecule type" value="Genomic_DNA"/>
</dbReference>
<keyword evidence="2 4" id="KW-0808">Transferase</keyword>
<feature type="binding site" evidence="4">
    <location>
        <begin position="9"/>
        <end position="10"/>
    </location>
    <ligand>
        <name>1-deoxy-D-xylulose 5-phosphate</name>
        <dbReference type="ChEBI" id="CHEBI:57792"/>
    </ligand>
</feature>
<protein>
    <recommendedName>
        <fullName evidence="4 5">Pyridoxine 5'-phosphate synthase</fullName>
        <shortName evidence="4">PNP synthase</shortName>
        <ecNumber evidence="4 5">2.6.99.2</ecNumber>
    </recommendedName>
</protein>
<feature type="binding site" evidence="4">
    <location>
        <begin position="214"/>
        <end position="215"/>
    </location>
    <ligand>
        <name>3-amino-2-oxopropyl phosphate</name>
        <dbReference type="ChEBI" id="CHEBI:57279"/>
    </ligand>
</feature>
<comment type="similarity">
    <text evidence="4">Belongs to the PNP synthase family.</text>
</comment>
<keyword evidence="3 4" id="KW-0664">Pyridoxine biosynthesis</keyword>
<dbReference type="InterPro" id="IPR013785">
    <property type="entry name" value="Aldolase_TIM"/>
</dbReference>
<dbReference type="EC" id="2.6.99.2" evidence="4 5"/>